<keyword evidence="2" id="KW-1185">Reference proteome</keyword>
<dbReference type="Proteomes" id="UP000619260">
    <property type="component" value="Unassembled WGS sequence"/>
</dbReference>
<protein>
    <recommendedName>
        <fullName evidence="3">LamG domain-containing protein</fullName>
    </recommendedName>
</protein>
<dbReference type="Gene3D" id="2.60.120.200">
    <property type="match status" value="1"/>
</dbReference>
<organism evidence="1 2">
    <name type="scientific">Virgisporangium aliadipatigenens</name>
    <dbReference type="NCBI Taxonomy" id="741659"/>
    <lineage>
        <taxon>Bacteria</taxon>
        <taxon>Bacillati</taxon>
        <taxon>Actinomycetota</taxon>
        <taxon>Actinomycetes</taxon>
        <taxon>Micromonosporales</taxon>
        <taxon>Micromonosporaceae</taxon>
        <taxon>Virgisporangium</taxon>
    </lineage>
</organism>
<sequence length="228" mass="24903">MERRTLVQSALAGSAAPLFVDRPAAAHTPTAGGFDAENPRFALAVLPDTRYLFDADSAEPAPLRETFTYLLAQKNVAFMTHLGDVTEHGTEPEIALASETFRADAGKSSGWSPEEPTCSLNLSPERFLQFVVYPTDVDADPTSWSHALPVGRWMHLAVVNDSRRTVVYVDGSRVARNPSRRAKGISTLGKPFVIGATQFAERYGQGFYGWIGDVRVSSRALAPREFMA</sequence>
<dbReference type="RefSeq" id="WP_239153857.1">
    <property type="nucleotide sequence ID" value="NZ_BOPF01000076.1"/>
</dbReference>
<dbReference type="EMBL" id="BOPF01000076">
    <property type="protein sequence ID" value="GIJ52353.1"/>
    <property type="molecule type" value="Genomic_DNA"/>
</dbReference>
<name>A0A8J3YXC3_9ACTN</name>
<accession>A0A8J3YXC3</accession>
<proteinExistence type="predicted"/>
<comment type="caution">
    <text evidence="1">The sequence shown here is derived from an EMBL/GenBank/DDBJ whole genome shotgun (WGS) entry which is preliminary data.</text>
</comment>
<evidence type="ECO:0000313" key="2">
    <source>
        <dbReference type="Proteomes" id="UP000619260"/>
    </source>
</evidence>
<dbReference type="Pfam" id="PF13385">
    <property type="entry name" value="Laminin_G_3"/>
    <property type="match status" value="1"/>
</dbReference>
<evidence type="ECO:0000313" key="1">
    <source>
        <dbReference type="EMBL" id="GIJ52353.1"/>
    </source>
</evidence>
<dbReference type="SUPFAM" id="SSF49899">
    <property type="entry name" value="Concanavalin A-like lectins/glucanases"/>
    <property type="match status" value="1"/>
</dbReference>
<dbReference type="AlphaFoldDB" id="A0A8J3YXC3"/>
<gene>
    <name evidence="1" type="ORF">Val02_92390</name>
</gene>
<reference evidence="1" key="1">
    <citation type="submission" date="2021-01" db="EMBL/GenBank/DDBJ databases">
        <title>Whole genome shotgun sequence of Virgisporangium aliadipatigenens NBRC 105644.</title>
        <authorList>
            <person name="Komaki H."/>
            <person name="Tamura T."/>
        </authorList>
    </citation>
    <scope>NUCLEOTIDE SEQUENCE</scope>
    <source>
        <strain evidence="1">NBRC 105644</strain>
    </source>
</reference>
<dbReference type="InterPro" id="IPR013320">
    <property type="entry name" value="ConA-like_dom_sf"/>
</dbReference>
<evidence type="ECO:0008006" key="3">
    <source>
        <dbReference type="Google" id="ProtNLM"/>
    </source>
</evidence>